<accession>A0A8H6SQ91</accession>
<feature type="region of interest" description="Disordered" evidence="1">
    <location>
        <begin position="50"/>
        <end position="72"/>
    </location>
</feature>
<protein>
    <submittedName>
        <fullName evidence="2">Uncharacterized protein</fullName>
    </submittedName>
</protein>
<keyword evidence="3" id="KW-1185">Reference proteome</keyword>
<proteinExistence type="predicted"/>
<dbReference type="EMBL" id="JACAZF010000005">
    <property type="protein sequence ID" value="KAF7303531.1"/>
    <property type="molecule type" value="Genomic_DNA"/>
</dbReference>
<evidence type="ECO:0000256" key="1">
    <source>
        <dbReference type="SAM" id="MobiDB-lite"/>
    </source>
</evidence>
<dbReference type="RefSeq" id="XP_037220503.1">
    <property type="nucleotide sequence ID" value="XM_037362582.1"/>
</dbReference>
<gene>
    <name evidence="2" type="ORF">MIND_00582300</name>
</gene>
<dbReference type="AlphaFoldDB" id="A0A8H6SQ91"/>
<organism evidence="2 3">
    <name type="scientific">Mycena indigotica</name>
    <dbReference type="NCBI Taxonomy" id="2126181"/>
    <lineage>
        <taxon>Eukaryota</taxon>
        <taxon>Fungi</taxon>
        <taxon>Dikarya</taxon>
        <taxon>Basidiomycota</taxon>
        <taxon>Agaricomycotina</taxon>
        <taxon>Agaricomycetes</taxon>
        <taxon>Agaricomycetidae</taxon>
        <taxon>Agaricales</taxon>
        <taxon>Marasmiineae</taxon>
        <taxon>Mycenaceae</taxon>
        <taxon>Mycena</taxon>
    </lineage>
</organism>
<dbReference type="Proteomes" id="UP000636479">
    <property type="component" value="Unassembled WGS sequence"/>
</dbReference>
<reference evidence="2" key="1">
    <citation type="submission" date="2020-05" db="EMBL/GenBank/DDBJ databases">
        <title>Mycena genomes resolve the evolution of fungal bioluminescence.</title>
        <authorList>
            <person name="Tsai I.J."/>
        </authorList>
    </citation>
    <scope>NUCLEOTIDE SEQUENCE</scope>
    <source>
        <strain evidence="2">171206Taipei</strain>
    </source>
</reference>
<evidence type="ECO:0000313" key="3">
    <source>
        <dbReference type="Proteomes" id="UP000636479"/>
    </source>
</evidence>
<name>A0A8H6SQ91_9AGAR</name>
<dbReference type="OrthoDB" id="3027153at2759"/>
<evidence type="ECO:0000313" key="2">
    <source>
        <dbReference type="EMBL" id="KAF7303531.1"/>
    </source>
</evidence>
<comment type="caution">
    <text evidence="2">The sequence shown here is derived from an EMBL/GenBank/DDBJ whole genome shotgun (WGS) entry which is preliminary data.</text>
</comment>
<sequence>MPPKPAPSGSHASNATELSFPDVLLLASSSGLGGAGLNYAFLTVSASSQRSTSKDDASATDDETTSSASYSSQLAPMIPTSRLVMDRDGRIVHVPQPIWNQVLAAVTDARRAMLRDGLGGTWSQATEMSCPTDHFFDLAPEEGQSGLICFRLTAHMTERVVGKAAFGAGEILHYPLDGQEPRVVEGIPTVLLKLQWTCDTIMQQLLPVRAKIYLHDYERDAFEIDLETRNTINAMCSAVRMHAAVLLPGEDDEL</sequence>
<dbReference type="GeneID" id="59345098"/>